<comment type="caution">
    <text evidence="13">The sequence shown here is derived from an EMBL/GenBank/DDBJ whole genome shotgun (WGS) entry which is preliminary data.</text>
</comment>
<dbReference type="Pfam" id="PF00571">
    <property type="entry name" value="CBS"/>
    <property type="match status" value="2"/>
</dbReference>
<evidence type="ECO:0000256" key="9">
    <source>
        <dbReference type="PIRNR" id="PIRNR018148"/>
    </source>
</evidence>
<feature type="compositionally biased region" description="Low complexity" evidence="11">
    <location>
        <begin position="19"/>
        <end position="34"/>
    </location>
</feature>
<comment type="similarity">
    <text evidence="3 9">Belongs to the SDS23 family.</text>
</comment>
<feature type="compositionally biased region" description="Low complexity" evidence="11">
    <location>
        <begin position="395"/>
        <end position="417"/>
    </location>
</feature>
<feature type="domain" description="CBS" evidence="12">
    <location>
        <begin position="206"/>
        <end position="266"/>
    </location>
</feature>
<evidence type="ECO:0000256" key="3">
    <source>
        <dbReference type="ARBA" id="ARBA00006624"/>
    </source>
</evidence>
<evidence type="ECO:0000313" key="14">
    <source>
        <dbReference type="Proteomes" id="UP001321749"/>
    </source>
</evidence>
<reference evidence="13" key="2">
    <citation type="submission" date="2023-06" db="EMBL/GenBank/DDBJ databases">
        <authorList>
            <consortium name="Lawrence Berkeley National Laboratory"/>
            <person name="Mondo S.J."/>
            <person name="Hensen N."/>
            <person name="Bonometti L."/>
            <person name="Westerberg I."/>
            <person name="Brannstrom I.O."/>
            <person name="Guillou S."/>
            <person name="Cros-Aarteil S."/>
            <person name="Calhoun S."/>
            <person name="Haridas S."/>
            <person name="Kuo A."/>
            <person name="Pangilinan J."/>
            <person name="Riley R."/>
            <person name="Labutti K."/>
            <person name="Andreopoulos B."/>
            <person name="Lipzen A."/>
            <person name="Chen C."/>
            <person name="Yanf M."/>
            <person name="Daum C."/>
            <person name="Ng V."/>
            <person name="Clum A."/>
            <person name="Steindorff A."/>
            <person name="Ohm R."/>
            <person name="Martin F."/>
            <person name="Silar P."/>
            <person name="Natvig D."/>
            <person name="Lalanne C."/>
            <person name="Gautier V."/>
            <person name="Ament-Velasquez S.L."/>
            <person name="Kruys A."/>
            <person name="Hutchinson M.I."/>
            <person name="Powell A.J."/>
            <person name="Barry K."/>
            <person name="Miller A.N."/>
            <person name="Grigoriev I.V."/>
            <person name="Debuchy R."/>
            <person name="Gladieux P."/>
            <person name="Thoren M.H."/>
            <person name="Johannesson H."/>
        </authorList>
    </citation>
    <scope>NUCLEOTIDE SEQUENCE</scope>
    <source>
        <strain evidence="13">PSN324</strain>
    </source>
</reference>
<gene>
    <name evidence="13" type="ORF">QBC42DRAFT_263847</name>
</gene>
<protein>
    <recommendedName>
        <fullName evidence="4">Protein SDS23</fullName>
    </recommendedName>
    <alternativeName>
        <fullName evidence="5">Protein sds23</fullName>
    </alternativeName>
</protein>
<evidence type="ECO:0000256" key="5">
    <source>
        <dbReference type="ARBA" id="ARBA00020584"/>
    </source>
</evidence>
<dbReference type="CDD" id="cd02205">
    <property type="entry name" value="CBS_pair_SF"/>
    <property type="match status" value="1"/>
</dbReference>
<comment type="subcellular location">
    <subcellularLocation>
        <location evidence="2 9">Cytoplasm</location>
    </subcellularLocation>
</comment>
<dbReference type="InterPro" id="IPR050511">
    <property type="entry name" value="AMPK_gamma/SDS23_families"/>
</dbReference>
<feature type="region of interest" description="Disordered" evidence="11">
    <location>
        <begin position="395"/>
        <end position="436"/>
    </location>
</feature>
<evidence type="ECO:0000259" key="12">
    <source>
        <dbReference type="PROSITE" id="PS51371"/>
    </source>
</evidence>
<dbReference type="PANTHER" id="PTHR13780:SF36">
    <property type="entry name" value="CBS DOMAIN-CONTAINING PROTEIN"/>
    <property type="match status" value="1"/>
</dbReference>
<keyword evidence="14" id="KW-1185">Reference proteome</keyword>
<keyword evidence="6 9" id="KW-0963">Cytoplasm</keyword>
<evidence type="ECO:0000256" key="11">
    <source>
        <dbReference type="SAM" id="MobiDB-lite"/>
    </source>
</evidence>
<feature type="region of interest" description="Disordered" evidence="11">
    <location>
        <begin position="1"/>
        <end position="76"/>
    </location>
</feature>
<dbReference type="PIRSF" id="PIRSF018148">
    <property type="entry name" value="UCP018148_CBS_YBR214w"/>
    <property type="match status" value="1"/>
</dbReference>
<dbReference type="SMART" id="SM00116">
    <property type="entry name" value="CBS"/>
    <property type="match status" value="2"/>
</dbReference>
<evidence type="ECO:0000256" key="7">
    <source>
        <dbReference type="ARBA" id="ARBA00022737"/>
    </source>
</evidence>
<dbReference type="PROSITE" id="PS51371">
    <property type="entry name" value="CBS"/>
    <property type="match status" value="2"/>
</dbReference>
<evidence type="ECO:0000256" key="2">
    <source>
        <dbReference type="ARBA" id="ARBA00004496"/>
    </source>
</evidence>
<evidence type="ECO:0000256" key="8">
    <source>
        <dbReference type="ARBA" id="ARBA00023122"/>
    </source>
</evidence>
<dbReference type="GO" id="GO:0030071">
    <property type="term" value="P:regulation of mitotic metaphase/anaphase transition"/>
    <property type="evidence" value="ECO:0007669"/>
    <property type="project" value="InterPro"/>
</dbReference>
<accession>A0AAV9HX14</accession>
<dbReference type="InterPro" id="IPR000644">
    <property type="entry name" value="CBS_dom"/>
</dbReference>
<feature type="compositionally biased region" description="Polar residues" evidence="11">
    <location>
        <begin position="36"/>
        <end position="52"/>
    </location>
</feature>
<dbReference type="AlphaFoldDB" id="A0AAV9HX14"/>
<evidence type="ECO:0000313" key="13">
    <source>
        <dbReference type="EMBL" id="KAK4464266.1"/>
    </source>
</evidence>
<feature type="region of interest" description="Disordered" evidence="11">
    <location>
        <begin position="494"/>
        <end position="533"/>
    </location>
</feature>
<evidence type="ECO:0000256" key="4">
    <source>
        <dbReference type="ARBA" id="ARBA00014106"/>
    </source>
</evidence>
<comment type="function">
    <text evidence="1 9">Involved in DNA replication and cell separation.</text>
</comment>
<feature type="domain" description="CBS" evidence="12">
    <location>
        <begin position="281"/>
        <end position="338"/>
    </location>
</feature>
<dbReference type="GO" id="GO:0005737">
    <property type="term" value="C:cytoplasm"/>
    <property type="evidence" value="ECO:0007669"/>
    <property type="project" value="UniProtKB-SubCell"/>
</dbReference>
<evidence type="ECO:0000256" key="10">
    <source>
        <dbReference type="PROSITE-ProRule" id="PRU00703"/>
    </source>
</evidence>
<reference evidence="13" key="1">
    <citation type="journal article" date="2023" name="Mol. Phylogenet. Evol.">
        <title>Genome-scale phylogeny and comparative genomics of the fungal order Sordariales.</title>
        <authorList>
            <person name="Hensen N."/>
            <person name="Bonometti L."/>
            <person name="Westerberg I."/>
            <person name="Brannstrom I.O."/>
            <person name="Guillou S."/>
            <person name="Cros-Aarteil S."/>
            <person name="Calhoun S."/>
            <person name="Haridas S."/>
            <person name="Kuo A."/>
            <person name="Mondo S."/>
            <person name="Pangilinan J."/>
            <person name="Riley R."/>
            <person name="LaButti K."/>
            <person name="Andreopoulos B."/>
            <person name="Lipzen A."/>
            <person name="Chen C."/>
            <person name="Yan M."/>
            <person name="Daum C."/>
            <person name="Ng V."/>
            <person name="Clum A."/>
            <person name="Steindorff A."/>
            <person name="Ohm R.A."/>
            <person name="Martin F."/>
            <person name="Silar P."/>
            <person name="Natvig D.O."/>
            <person name="Lalanne C."/>
            <person name="Gautier V."/>
            <person name="Ament-Velasquez S.L."/>
            <person name="Kruys A."/>
            <person name="Hutchinson M.I."/>
            <person name="Powell A.J."/>
            <person name="Barry K."/>
            <person name="Miller A.N."/>
            <person name="Grigoriev I.V."/>
            <person name="Debuchy R."/>
            <person name="Gladieux P."/>
            <person name="Hiltunen Thoren M."/>
            <person name="Johannesson H."/>
        </authorList>
    </citation>
    <scope>NUCLEOTIDE SEQUENCE</scope>
    <source>
        <strain evidence="13">PSN324</strain>
    </source>
</reference>
<evidence type="ECO:0000256" key="1">
    <source>
        <dbReference type="ARBA" id="ARBA00002656"/>
    </source>
</evidence>
<sequence length="533" mass="56973">MSSADTSDAGARAALGARNTANSSTSSLAATLSSPLERSNSQNQHRTPSLSSHPHRQSFAENQRHPPPSPRTHRHPSFTQQAIQDLMNHPPSNRHPHPQYAGRNWQEIGVGELASPEDVRWADLETSVEDATRTLLQNSPTNVVLVRESPTSKQAISTFDYTDLNAYLLVVVGLAKADDENIELYASISERAQAQTPILLGEIQSLSRKEQLVALPAESTLDVAMEAFGSGIHRILITNQAQEVVGILSQLRLLEFFWNEAVNFPTIDRLYGSLLRDLGIGTHQIIAVNCDSPLADALLLMHNEGLTSVAVVDQGLNVVGNISTADVKHLTSANNLPLLKSSCMHFISVILSERGMEHGRDSFPVFYVNPYSTLAHTVAKLVATRSHRMWVVESASPSPSAPATPLLAPSHPSVTAASPPPPSSGTGAGSAANPPSLSTVILPSAVSNLSTPQSPLAGQSFPSVPASALPGSQLSGHLTGVVSLTDVLNLFAKSSGLRPSDPSEQRARRRRSSSASVRPSLDISRGSNDFRRP</sequence>
<organism evidence="13 14">
    <name type="scientific">Cladorrhinum samala</name>
    <dbReference type="NCBI Taxonomy" id="585594"/>
    <lineage>
        <taxon>Eukaryota</taxon>
        <taxon>Fungi</taxon>
        <taxon>Dikarya</taxon>
        <taxon>Ascomycota</taxon>
        <taxon>Pezizomycotina</taxon>
        <taxon>Sordariomycetes</taxon>
        <taxon>Sordariomycetidae</taxon>
        <taxon>Sordariales</taxon>
        <taxon>Podosporaceae</taxon>
        <taxon>Cladorrhinum</taxon>
    </lineage>
</organism>
<dbReference type="InterPro" id="IPR046342">
    <property type="entry name" value="CBS_dom_sf"/>
</dbReference>
<dbReference type="EMBL" id="MU864950">
    <property type="protein sequence ID" value="KAK4464266.1"/>
    <property type="molecule type" value="Genomic_DNA"/>
</dbReference>
<keyword evidence="8 10" id="KW-0129">CBS domain</keyword>
<proteinExistence type="inferred from homology"/>
<dbReference type="SUPFAM" id="SSF54631">
    <property type="entry name" value="CBS-domain pair"/>
    <property type="match status" value="2"/>
</dbReference>
<dbReference type="PANTHER" id="PTHR13780">
    <property type="entry name" value="AMP-ACTIVATED PROTEIN KINASE, GAMMA REGULATORY SUBUNIT"/>
    <property type="match status" value="1"/>
</dbReference>
<dbReference type="InterPro" id="IPR016711">
    <property type="entry name" value="Ssd23"/>
</dbReference>
<dbReference type="Gene3D" id="3.10.580.10">
    <property type="entry name" value="CBS-domain"/>
    <property type="match status" value="2"/>
</dbReference>
<evidence type="ECO:0000256" key="6">
    <source>
        <dbReference type="ARBA" id="ARBA00022490"/>
    </source>
</evidence>
<keyword evidence="7" id="KW-0677">Repeat</keyword>
<dbReference type="GO" id="GO:0004865">
    <property type="term" value="F:protein serine/threonine phosphatase inhibitor activity"/>
    <property type="evidence" value="ECO:0007669"/>
    <property type="project" value="TreeGrafter"/>
</dbReference>
<dbReference type="Proteomes" id="UP001321749">
    <property type="component" value="Unassembled WGS sequence"/>
</dbReference>
<dbReference type="GO" id="GO:0042149">
    <property type="term" value="P:cellular response to glucose starvation"/>
    <property type="evidence" value="ECO:0007669"/>
    <property type="project" value="UniProtKB-UniRule"/>
</dbReference>
<name>A0AAV9HX14_9PEZI</name>